<accession>A0AAI9Y3P3</accession>
<reference evidence="3" key="1">
    <citation type="submission" date="2016-11" db="EMBL/GenBank/DDBJ databases">
        <title>The genome sequence of Colletotrichum cuscutae.</title>
        <authorList>
            <person name="Baroncelli R."/>
        </authorList>
    </citation>
    <scope>NUCLEOTIDE SEQUENCE</scope>
    <source>
        <strain evidence="3">IMI 304802</strain>
    </source>
</reference>
<keyword evidence="2" id="KW-1133">Transmembrane helix</keyword>
<name>A0AAI9Y3P3_9PEZI</name>
<organism evidence="3 4">
    <name type="scientific">Colletotrichum cuscutae</name>
    <dbReference type="NCBI Taxonomy" id="1209917"/>
    <lineage>
        <taxon>Eukaryota</taxon>
        <taxon>Fungi</taxon>
        <taxon>Dikarya</taxon>
        <taxon>Ascomycota</taxon>
        <taxon>Pezizomycotina</taxon>
        <taxon>Sordariomycetes</taxon>
        <taxon>Hypocreomycetidae</taxon>
        <taxon>Glomerellales</taxon>
        <taxon>Glomerellaceae</taxon>
        <taxon>Colletotrichum</taxon>
        <taxon>Colletotrichum acutatum species complex</taxon>
    </lineage>
</organism>
<dbReference type="PANTHER" id="PTHR38790:SF4">
    <property type="entry name" value="2EXR DOMAIN-CONTAINING PROTEIN"/>
    <property type="match status" value="1"/>
</dbReference>
<protein>
    <submittedName>
        <fullName evidence="3">Uncharacterized protein</fullName>
    </submittedName>
</protein>
<dbReference type="Proteomes" id="UP001239213">
    <property type="component" value="Unassembled WGS sequence"/>
</dbReference>
<dbReference type="EMBL" id="MPDP01000096">
    <property type="protein sequence ID" value="KAK1481821.1"/>
    <property type="molecule type" value="Genomic_DNA"/>
</dbReference>
<feature type="transmembrane region" description="Helical" evidence="2">
    <location>
        <begin position="500"/>
        <end position="520"/>
    </location>
</feature>
<keyword evidence="4" id="KW-1185">Reference proteome</keyword>
<comment type="caution">
    <text evidence="3">The sequence shown here is derived from an EMBL/GenBank/DDBJ whole genome shotgun (WGS) entry which is preliminary data.</text>
</comment>
<gene>
    <name evidence="3" type="ORF">CCUS01_15927</name>
</gene>
<feature type="region of interest" description="Disordered" evidence="1">
    <location>
        <begin position="205"/>
        <end position="233"/>
    </location>
</feature>
<proteinExistence type="predicted"/>
<evidence type="ECO:0000313" key="3">
    <source>
        <dbReference type="EMBL" id="KAK1481821.1"/>
    </source>
</evidence>
<evidence type="ECO:0000313" key="4">
    <source>
        <dbReference type="Proteomes" id="UP001239213"/>
    </source>
</evidence>
<feature type="transmembrane region" description="Helical" evidence="2">
    <location>
        <begin position="532"/>
        <end position="552"/>
    </location>
</feature>
<evidence type="ECO:0000256" key="2">
    <source>
        <dbReference type="SAM" id="Phobius"/>
    </source>
</evidence>
<dbReference type="PANTHER" id="PTHR38790">
    <property type="entry name" value="2EXR DOMAIN-CONTAINING PROTEIN-RELATED"/>
    <property type="match status" value="1"/>
</dbReference>
<keyword evidence="2" id="KW-0472">Membrane</keyword>
<dbReference type="AlphaFoldDB" id="A0AAI9Y3P3"/>
<keyword evidence="2" id="KW-0812">Transmembrane</keyword>
<sequence>MCFKPFSSCRHSLTCPSLVLPIKESDPDPAGQWAWFPPLLHGWLTTVAGAIGELQTLDSGPALTFLCWVAGLGDETRQPRSPLETTYTCWTLDLVDSHLVQEPADGQLDVASFASVIQTTFAIPGETTTAAMDVSKNELHLLGLPLEVRLQIYGWVHVAHPIEHAQLAPWYPNPIHSAYFLRPVNPPGVETEDCAVPGKIVKAIGQPAGEEDDSDRDQKSEEPSLLSPNRPISGIPSALLETNRQIYNECRSYPFHTNEFVFVNWFSSGLWAARAFTRGLRPWQRDEMRWARLEMLGRDFTGPALKEWIELCEHWSLGLRGLRLKILIGGGIFEPTAPFSALKNNAEAQAMGLGSKTTRPDPRPEWIEEGLRKLRALRRLEVELSVLDWGDGEKLEWCAELGKMLNVGYRPLLLATLRRFLGRLTTKEFLVKAIFPNSCVLVKEITYIPLKEHRENLTFTSTTHKISVRMNGHIMRGRFHPHCPEFSIDYSTAWSPEVRIPVLILITLFLMSMNPTVADIIKGTVWMVVKPIALLIGYLSVAIIRILIFLFIDGPKMITILITPDRRDSVDFLGIDVENNTKLNAIWSRLHTEEEWVPGGVFDKKYKPFLPARNMKMAGPRQKKVMTRDRGLSC</sequence>
<evidence type="ECO:0000256" key="1">
    <source>
        <dbReference type="SAM" id="MobiDB-lite"/>
    </source>
</evidence>